<reference evidence="3" key="1">
    <citation type="submission" date="2021-01" db="EMBL/GenBank/DDBJ databases">
        <title>A chromosome-scale assembly of European eel, Anguilla anguilla.</title>
        <authorList>
            <person name="Henkel C."/>
            <person name="Jong-Raadsen S.A."/>
            <person name="Dufour S."/>
            <person name="Weltzien F.-A."/>
            <person name="Palstra A.P."/>
            <person name="Pelster B."/>
            <person name="Spaink H.P."/>
            <person name="Van Den Thillart G.E."/>
            <person name="Jansen H."/>
            <person name="Zahm M."/>
            <person name="Klopp C."/>
            <person name="Cedric C."/>
            <person name="Louis A."/>
            <person name="Berthelot C."/>
            <person name="Parey E."/>
            <person name="Roest Crollius H."/>
            <person name="Montfort J."/>
            <person name="Robinson-Rechavi M."/>
            <person name="Bucao C."/>
            <person name="Bouchez O."/>
            <person name="Gislard M."/>
            <person name="Lluch J."/>
            <person name="Milhes M."/>
            <person name="Lampietro C."/>
            <person name="Lopez Roques C."/>
            <person name="Donnadieu C."/>
            <person name="Braasch I."/>
            <person name="Desvignes T."/>
            <person name="Postlethwait J."/>
            <person name="Bobe J."/>
            <person name="Guiguen Y."/>
            <person name="Dirks R."/>
        </authorList>
    </citation>
    <scope>NUCLEOTIDE SEQUENCE</scope>
    <source>
        <strain evidence="3">Tag_6206</strain>
        <tissue evidence="3">Liver</tissue>
    </source>
</reference>
<feature type="compositionally biased region" description="Gly residues" evidence="1">
    <location>
        <begin position="407"/>
        <end position="417"/>
    </location>
</feature>
<gene>
    <name evidence="3" type="ORF">ANANG_G00183110</name>
</gene>
<protein>
    <recommendedName>
        <fullName evidence="2">PAR14-like first RRM domain-containing protein</fullName>
    </recommendedName>
</protein>
<feature type="region of interest" description="Disordered" evidence="1">
    <location>
        <begin position="171"/>
        <end position="191"/>
    </location>
</feature>
<evidence type="ECO:0000259" key="2">
    <source>
        <dbReference type="Pfam" id="PF23222"/>
    </source>
</evidence>
<evidence type="ECO:0000256" key="1">
    <source>
        <dbReference type="SAM" id="MobiDB-lite"/>
    </source>
</evidence>
<dbReference type="Proteomes" id="UP001044222">
    <property type="component" value="Chromosome 9"/>
</dbReference>
<dbReference type="PANTHER" id="PTHR15225:SF8">
    <property type="entry name" value="RNA-BINDING PROTEIN 43"/>
    <property type="match status" value="1"/>
</dbReference>
<proteinExistence type="predicted"/>
<evidence type="ECO:0000313" key="3">
    <source>
        <dbReference type="EMBL" id="KAG5842942.1"/>
    </source>
</evidence>
<feature type="compositionally biased region" description="Basic and acidic residues" evidence="1">
    <location>
        <begin position="342"/>
        <end position="369"/>
    </location>
</feature>
<dbReference type="InterPro" id="IPR012677">
    <property type="entry name" value="Nucleotide-bd_a/b_plait_sf"/>
</dbReference>
<evidence type="ECO:0000313" key="4">
    <source>
        <dbReference type="Proteomes" id="UP001044222"/>
    </source>
</evidence>
<dbReference type="PANTHER" id="PTHR15225">
    <property type="entry name" value="INTERFERON-INDUCED PROTEIN 35/NMI N-MYC/STAT INTERACTING PROTEIN"/>
    <property type="match status" value="1"/>
</dbReference>
<feature type="compositionally biased region" description="Basic and acidic residues" evidence="1">
    <location>
        <begin position="381"/>
        <end position="390"/>
    </location>
</feature>
<feature type="region of interest" description="Disordered" evidence="1">
    <location>
        <begin position="336"/>
        <end position="479"/>
    </location>
</feature>
<dbReference type="AlphaFoldDB" id="A0A9D3M5M4"/>
<dbReference type="Pfam" id="PF23222">
    <property type="entry name" value="RRM_PARP14_1"/>
    <property type="match status" value="1"/>
</dbReference>
<sequence>MNEGAQLLVPMLDARSIAMDAGFTAVEVRGVPGKLPEDRMIDKLTIHFLRPRNGGGEVLRVVYSDQAPHRAFVVFERPEVAARVLQRAHVLQLEGQSFPLTVRPGEHAEVDLPVRATLDLRQFRDQDAALSILRRHGFKVNRQHPGQALLEGTFLSLSAARVRLAELLASEGQSPSSYPEPRPSVHSQGAADQWGLSSNADMSYRLNGAKVDAGSWSPKEAKQSPTSFSSVTPSRVQSPGSAASFLYDSPPGGRPSGRPRDRASFAVDTHALRYAGSFRNDEVQEILQEHGVQMEVQHVDGSGVSTVVLVGRRAPQAEDKLAGLLREAGDALQLVGSSSESYELKQRILGEEGSRPSSRREGVEQERGRQPGRSASLPRRPAREGARDSDPGSAAAGGCDPSKYDQGPGGKGPGEGARGPHPANGPRKERSASESRSKEKEGRATPGQGDNHRAPPAGASTTPEKEQTSKKKNVPALNKHLMPVKEFMAKKFLPKKW</sequence>
<organism evidence="3 4">
    <name type="scientific">Anguilla anguilla</name>
    <name type="common">European freshwater eel</name>
    <name type="synonym">Muraena anguilla</name>
    <dbReference type="NCBI Taxonomy" id="7936"/>
    <lineage>
        <taxon>Eukaryota</taxon>
        <taxon>Metazoa</taxon>
        <taxon>Chordata</taxon>
        <taxon>Craniata</taxon>
        <taxon>Vertebrata</taxon>
        <taxon>Euteleostomi</taxon>
        <taxon>Actinopterygii</taxon>
        <taxon>Neopterygii</taxon>
        <taxon>Teleostei</taxon>
        <taxon>Anguilliformes</taxon>
        <taxon>Anguillidae</taxon>
        <taxon>Anguilla</taxon>
    </lineage>
</organism>
<feature type="domain" description="PAR14-like first RRM" evidence="2">
    <location>
        <begin position="27"/>
        <end position="103"/>
    </location>
</feature>
<comment type="caution">
    <text evidence="3">The sequence shown here is derived from an EMBL/GenBank/DDBJ whole genome shotgun (WGS) entry which is preliminary data.</text>
</comment>
<dbReference type="EMBL" id="JAFIRN010000009">
    <property type="protein sequence ID" value="KAG5842942.1"/>
    <property type="molecule type" value="Genomic_DNA"/>
</dbReference>
<accession>A0A9D3M5M4</accession>
<keyword evidence="4" id="KW-1185">Reference proteome</keyword>
<dbReference type="InterPro" id="IPR057051">
    <property type="entry name" value="PARP14_RPM_1"/>
</dbReference>
<feature type="compositionally biased region" description="Basic and acidic residues" evidence="1">
    <location>
        <begin position="426"/>
        <end position="443"/>
    </location>
</feature>
<feature type="region of interest" description="Disordered" evidence="1">
    <location>
        <begin position="214"/>
        <end position="262"/>
    </location>
</feature>
<name>A0A9D3M5M4_ANGAN</name>
<feature type="compositionally biased region" description="Polar residues" evidence="1">
    <location>
        <begin position="223"/>
        <end position="241"/>
    </location>
</feature>
<dbReference type="Gene3D" id="3.30.70.330">
    <property type="match status" value="1"/>
</dbReference>